<evidence type="ECO:0000256" key="1">
    <source>
        <dbReference type="ARBA" id="ARBA00023002"/>
    </source>
</evidence>
<dbReference type="HOGENOM" id="CLU_076368_0_2_11"/>
<evidence type="ECO:0000313" key="4">
    <source>
        <dbReference type="Proteomes" id="UP000001116"/>
    </source>
</evidence>
<dbReference type="InterPro" id="IPR036291">
    <property type="entry name" value="NAD(P)-bd_dom_sf"/>
</dbReference>
<dbReference type="eggNOG" id="COG2085">
    <property type="taxonomic scope" value="Bacteria"/>
</dbReference>
<dbReference type="KEGG" id="kra:Krad_2571"/>
<dbReference type="AlphaFoldDB" id="A6WB57"/>
<keyword evidence="1" id="KW-0560">Oxidoreductase</keyword>
<dbReference type="EMBL" id="CP000750">
    <property type="protein sequence ID" value="ABS04046.1"/>
    <property type="molecule type" value="Genomic_DNA"/>
</dbReference>
<dbReference type="Pfam" id="PF03807">
    <property type="entry name" value="F420_oxidored"/>
    <property type="match status" value="1"/>
</dbReference>
<dbReference type="GO" id="GO:0016491">
    <property type="term" value="F:oxidoreductase activity"/>
    <property type="evidence" value="ECO:0007669"/>
    <property type="project" value="UniProtKB-KW"/>
</dbReference>
<dbReference type="STRING" id="266940.Krad_2571"/>
<dbReference type="Gene3D" id="3.40.50.720">
    <property type="entry name" value="NAD(P)-binding Rossmann-like Domain"/>
    <property type="match status" value="1"/>
</dbReference>
<proteinExistence type="predicted"/>
<organism evidence="3 4">
    <name type="scientific">Kineococcus radiotolerans (strain ATCC BAA-149 / DSM 14245 / SRS30216)</name>
    <dbReference type="NCBI Taxonomy" id="266940"/>
    <lineage>
        <taxon>Bacteria</taxon>
        <taxon>Bacillati</taxon>
        <taxon>Actinomycetota</taxon>
        <taxon>Actinomycetes</taxon>
        <taxon>Kineosporiales</taxon>
        <taxon>Kineosporiaceae</taxon>
        <taxon>Kineococcus</taxon>
    </lineage>
</organism>
<protein>
    <submittedName>
        <fullName evidence="3">NADP oxidoreductase coenzyme F420-dependent</fullName>
    </submittedName>
</protein>
<evidence type="ECO:0000313" key="3">
    <source>
        <dbReference type="EMBL" id="ABS04046.1"/>
    </source>
</evidence>
<dbReference type="SUPFAM" id="SSF51735">
    <property type="entry name" value="NAD(P)-binding Rossmann-fold domains"/>
    <property type="match status" value="1"/>
</dbReference>
<keyword evidence="4" id="KW-1185">Reference proteome</keyword>
<evidence type="ECO:0000259" key="2">
    <source>
        <dbReference type="Pfam" id="PF03807"/>
    </source>
</evidence>
<dbReference type="InterPro" id="IPR051267">
    <property type="entry name" value="STEAP_metalloreductase"/>
</dbReference>
<reference evidence="4" key="1">
    <citation type="journal article" date="2008" name="PLoS ONE">
        <title>Survival in nuclear waste, extreme resistance, and potential applications gleaned from the genome sequence of Kineococcus radiotolerans SRS30216.</title>
        <authorList>
            <person name="Bagwell C.E."/>
            <person name="Bhat S."/>
            <person name="Hawkins G.M."/>
            <person name="Smith B.W."/>
            <person name="Biswas T."/>
            <person name="Hoover T.R."/>
            <person name="Saunders E."/>
            <person name="Han C.S."/>
            <person name="Tsodikov O.V."/>
            <person name="Shimkets L.J."/>
        </authorList>
    </citation>
    <scope>NUCLEOTIDE SEQUENCE [LARGE SCALE GENOMIC DNA]</scope>
    <source>
        <strain evidence="4">ATCC BAA-149 / DSM 14245 / SRS30216</strain>
    </source>
</reference>
<feature type="domain" description="Pyrroline-5-carboxylate reductase catalytic N-terminal" evidence="2">
    <location>
        <begin position="38"/>
        <end position="126"/>
    </location>
</feature>
<gene>
    <name evidence="3" type="ordered locus">Krad_2571</name>
</gene>
<dbReference type="PANTHER" id="PTHR14239">
    <property type="entry name" value="DUDULIN-RELATED"/>
    <property type="match status" value="1"/>
</dbReference>
<accession>A6WB57</accession>
<name>A6WB57_KINRD</name>
<dbReference type="InterPro" id="IPR028939">
    <property type="entry name" value="P5C_Rdtase_cat_N"/>
</dbReference>
<sequence>MRSSCSGRATFKRSACSACPVFGDGAPADQTESTMTTLGIIGSGSIGTAIARLAIAAGLDVVLSNSRTPDTLTETVAALGAAARAATPEEAARAGDQVVVAVPLTAYRSLPVATLQGKVVLDTINYYATRDGHIEDLDSGRITTSELVQAHLLGARTVKAFNNIAAFHIPALARPAGAADRSALPIAGDDAMARAEAADLIGRLGFDTVDAGPLSQSWRFEPETAAYAPAYAADPAAVLRGWQQMVDDLRAGRAPRLPAPDAGSPLSAARLGKLLAGAERKLTADRIVA</sequence>
<dbReference type="Proteomes" id="UP000001116">
    <property type="component" value="Chromosome"/>
</dbReference>